<name>A0AAV0D0D9_9ASTE</name>
<dbReference type="Proteomes" id="UP001152523">
    <property type="component" value="Unassembled WGS sequence"/>
</dbReference>
<gene>
    <name evidence="1" type="ORF">CEPIT_LOCUS9425</name>
</gene>
<accession>A0AAV0D0D9</accession>
<dbReference type="PANTHER" id="PTHR45786">
    <property type="entry name" value="DNA BINDING PROTEIN-LIKE"/>
    <property type="match status" value="1"/>
</dbReference>
<reference evidence="1" key="1">
    <citation type="submission" date="2022-07" db="EMBL/GenBank/DDBJ databases">
        <authorList>
            <person name="Macas J."/>
            <person name="Novak P."/>
            <person name="Neumann P."/>
        </authorList>
    </citation>
    <scope>NUCLEOTIDE SEQUENCE</scope>
</reference>
<sequence>MKEPPLLLTQLIEGADERSKHFLENIRSYNSMFSFTSMGGRVEGNVNRGRSPPIFKLHGQNYHLIGSLLPPPGARPKFAQLYIYDTENEVQNRFSSVSDSRDKRKLHE</sequence>
<evidence type="ECO:0008006" key="3">
    <source>
        <dbReference type="Google" id="ProtNLM"/>
    </source>
</evidence>
<dbReference type="AlphaFoldDB" id="A0AAV0D0D9"/>
<feature type="non-terminal residue" evidence="1">
    <location>
        <position position="108"/>
    </location>
</feature>
<comment type="caution">
    <text evidence="1">The sequence shown here is derived from an EMBL/GenBank/DDBJ whole genome shotgun (WGS) entry which is preliminary data.</text>
</comment>
<proteinExistence type="predicted"/>
<dbReference type="EMBL" id="CAMAPF010000052">
    <property type="protein sequence ID" value="CAH9085626.1"/>
    <property type="molecule type" value="Genomic_DNA"/>
</dbReference>
<dbReference type="PANTHER" id="PTHR45786:SF66">
    <property type="entry name" value="HOOK MOTIF PROTEIN, PUTATIVE-RELATED"/>
    <property type="match status" value="1"/>
</dbReference>
<keyword evidence="2" id="KW-1185">Reference proteome</keyword>
<organism evidence="1 2">
    <name type="scientific">Cuscuta epithymum</name>
    <dbReference type="NCBI Taxonomy" id="186058"/>
    <lineage>
        <taxon>Eukaryota</taxon>
        <taxon>Viridiplantae</taxon>
        <taxon>Streptophyta</taxon>
        <taxon>Embryophyta</taxon>
        <taxon>Tracheophyta</taxon>
        <taxon>Spermatophyta</taxon>
        <taxon>Magnoliopsida</taxon>
        <taxon>eudicotyledons</taxon>
        <taxon>Gunneridae</taxon>
        <taxon>Pentapetalae</taxon>
        <taxon>asterids</taxon>
        <taxon>lamiids</taxon>
        <taxon>Solanales</taxon>
        <taxon>Convolvulaceae</taxon>
        <taxon>Cuscuteae</taxon>
        <taxon>Cuscuta</taxon>
        <taxon>Cuscuta subgen. Cuscuta</taxon>
    </lineage>
</organism>
<evidence type="ECO:0000313" key="1">
    <source>
        <dbReference type="EMBL" id="CAH9085626.1"/>
    </source>
</evidence>
<evidence type="ECO:0000313" key="2">
    <source>
        <dbReference type="Proteomes" id="UP001152523"/>
    </source>
</evidence>
<protein>
    <recommendedName>
        <fullName evidence="3">Helitron helicase-like domain-containing protein</fullName>
    </recommendedName>
</protein>